<comment type="similarity">
    <text evidence="2">Belongs to the CLV3/ESR signal peptide family.</text>
</comment>
<proteinExistence type="inferred from homology"/>
<evidence type="ECO:0000256" key="5">
    <source>
        <dbReference type="ARBA" id="ARBA00022782"/>
    </source>
</evidence>
<evidence type="ECO:0008006" key="11">
    <source>
        <dbReference type="Google" id="ProtNLM"/>
    </source>
</evidence>
<keyword evidence="4 8" id="KW-0732">Signal</keyword>
<sequence>MAITSMMPRREFVILFMIVVIVSLLVVRSEGRHFPKYKNTIGNKRINSEVHLHDMLNNARRSIEYHKKRLMLAGDKVMRVSPAGPDPQHH</sequence>
<keyword evidence="10" id="KW-1185">Reference proteome</keyword>
<dbReference type="EMBL" id="SDMP01000007">
    <property type="protein sequence ID" value="RYR50655.1"/>
    <property type="molecule type" value="Genomic_DNA"/>
</dbReference>
<comment type="subcellular location">
    <subcellularLocation>
        <location evidence="1">Secreted</location>
        <location evidence="1">Extracellular space</location>
    </subcellularLocation>
</comment>
<evidence type="ECO:0000256" key="2">
    <source>
        <dbReference type="ARBA" id="ARBA00005416"/>
    </source>
</evidence>
<name>A0A445CIA5_ARAHY</name>
<keyword evidence="6" id="KW-0325">Glycoprotein</keyword>
<gene>
    <name evidence="9" type="ORF">Ahy_A07g037284</name>
</gene>
<protein>
    <recommendedName>
        <fullName evidence="11">CLAVATA3/ESR (CLE)-related protein</fullName>
    </recommendedName>
</protein>
<dbReference type="GO" id="GO:0030154">
    <property type="term" value="P:cell differentiation"/>
    <property type="evidence" value="ECO:0007669"/>
    <property type="project" value="UniProtKB-KW"/>
</dbReference>
<dbReference type="PANTHER" id="PTHR36016:SF4">
    <property type="entry name" value="CLAVATA3_ESR (CLE) GENE FAMILY MEMBER"/>
    <property type="match status" value="1"/>
</dbReference>
<keyword evidence="3" id="KW-0964">Secreted</keyword>
<evidence type="ECO:0000313" key="9">
    <source>
        <dbReference type="EMBL" id="RYR50655.1"/>
    </source>
</evidence>
<evidence type="ECO:0000313" key="10">
    <source>
        <dbReference type="Proteomes" id="UP000289738"/>
    </source>
</evidence>
<evidence type="ECO:0000256" key="3">
    <source>
        <dbReference type="ARBA" id="ARBA00022525"/>
    </source>
</evidence>
<organism evidence="9 10">
    <name type="scientific">Arachis hypogaea</name>
    <name type="common">Peanut</name>
    <dbReference type="NCBI Taxonomy" id="3818"/>
    <lineage>
        <taxon>Eukaryota</taxon>
        <taxon>Viridiplantae</taxon>
        <taxon>Streptophyta</taxon>
        <taxon>Embryophyta</taxon>
        <taxon>Tracheophyta</taxon>
        <taxon>Spermatophyta</taxon>
        <taxon>Magnoliopsida</taxon>
        <taxon>eudicotyledons</taxon>
        <taxon>Gunneridae</taxon>
        <taxon>Pentapetalae</taxon>
        <taxon>rosids</taxon>
        <taxon>fabids</taxon>
        <taxon>Fabales</taxon>
        <taxon>Fabaceae</taxon>
        <taxon>Papilionoideae</taxon>
        <taxon>50 kb inversion clade</taxon>
        <taxon>dalbergioids sensu lato</taxon>
        <taxon>Dalbergieae</taxon>
        <taxon>Pterocarpus clade</taxon>
        <taxon>Arachis</taxon>
    </lineage>
</organism>
<dbReference type="Proteomes" id="UP000289738">
    <property type="component" value="Chromosome A07"/>
</dbReference>
<accession>A0A445CIA5</accession>
<evidence type="ECO:0000256" key="1">
    <source>
        <dbReference type="ARBA" id="ARBA00004239"/>
    </source>
</evidence>
<dbReference type="AlphaFoldDB" id="A0A445CIA5"/>
<evidence type="ECO:0000256" key="4">
    <source>
        <dbReference type="ARBA" id="ARBA00022729"/>
    </source>
</evidence>
<keyword evidence="5" id="KW-0221">Differentiation</keyword>
<evidence type="ECO:0000256" key="6">
    <source>
        <dbReference type="ARBA" id="ARBA00023180"/>
    </source>
</evidence>
<feature type="chain" id="PRO_5019353724" description="CLAVATA3/ESR (CLE)-related protein" evidence="8">
    <location>
        <begin position="32"/>
        <end position="90"/>
    </location>
</feature>
<comment type="caution">
    <text evidence="9">The sequence shown here is derived from an EMBL/GenBank/DDBJ whole genome shotgun (WGS) entry which is preliminary data.</text>
</comment>
<evidence type="ECO:0000256" key="7">
    <source>
        <dbReference type="ARBA" id="ARBA00023278"/>
    </source>
</evidence>
<dbReference type="GO" id="GO:0005576">
    <property type="term" value="C:extracellular region"/>
    <property type="evidence" value="ECO:0007669"/>
    <property type="project" value="UniProtKB-SubCell"/>
</dbReference>
<dbReference type="PANTHER" id="PTHR36016">
    <property type="entry name" value="CLAVATA3/ESR (CLE)-RELATED PROTEIN 7"/>
    <property type="match status" value="1"/>
</dbReference>
<feature type="signal peptide" evidence="8">
    <location>
        <begin position="1"/>
        <end position="31"/>
    </location>
</feature>
<keyword evidence="7" id="KW-0379">Hydroxylation</keyword>
<evidence type="ECO:0000256" key="8">
    <source>
        <dbReference type="SAM" id="SignalP"/>
    </source>
</evidence>
<reference evidence="9 10" key="1">
    <citation type="submission" date="2019-01" db="EMBL/GenBank/DDBJ databases">
        <title>Sequencing of cultivated peanut Arachis hypogaea provides insights into genome evolution and oil improvement.</title>
        <authorList>
            <person name="Chen X."/>
        </authorList>
    </citation>
    <scope>NUCLEOTIDE SEQUENCE [LARGE SCALE GENOMIC DNA]</scope>
    <source>
        <strain evidence="10">cv. Fuhuasheng</strain>
        <tissue evidence="9">Leaves</tissue>
    </source>
</reference>
<dbReference type="InterPro" id="IPR039617">
    <property type="entry name" value="CLAVATA3-CLE"/>
</dbReference>